<gene>
    <name evidence="2" type="ORF">EJB05_54221</name>
</gene>
<dbReference type="AlphaFoldDB" id="A0A5J9SN23"/>
<feature type="region of interest" description="Disordered" evidence="1">
    <location>
        <begin position="211"/>
        <end position="231"/>
    </location>
</feature>
<dbReference type="EMBL" id="RWGY01000598">
    <property type="protein sequence ID" value="TVU00360.1"/>
    <property type="molecule type" value="Genomic_DNA"/>
</dbReference>
<evidence type="ECO:0000256" key="1">
    <source>
        <dbReference type="SAM" id="MobiDB-lite"/>
    </source>
</evidence>
<evidence type="ECO:0000313" key="3">
    <source>
        <dbReference type="Proteomes" id="UP000324897"/>
    </source>
</evidence>
<sequence>MRGTGAGAEKDQRDLEPPEMQPLTSALLVCLLRIESVANTGAELSSLSVDAIQCVALRGNLVQQSPSILVLSTIPLQHNQHKFGCISSQDILGLSDITLEPVIGATFLTFIPTDIISLQDAPYLKAAVTFAPHASLEDIVPANNSSAILAIEGEKRYCLHRDITLEKLKEIMLPKAIDYFCQNADATVYQMIWQSDHGSVLIHFEKERMGRPRTGGARKRKLLQGQEQGSSGTSMISRLLDLWGAHMPIRLRSFFTDWMQKQKEGQFTAQQAHSDHAIWKIIDNGSI</sequence>
<reference evidence="2 3" key="1">
    <citation type="journal article" date="2019" name="Sci. Rep.">
        <title>A high-quality genome of Eragrostis curvula grass provides insights into Poaceae evolution and supports new strategies to enhance forage quality.</title>
        <authorList>
            <person name="Carballo J."/>
            <person name="Santos B.A.C.M."/>
            <person name="Zappacosta D."/>
            <person name="Garbus I."/>
            <person name="Selva J.P."/>
            <person name="Gallo C.A."/>
            <person name="Diaz A."/>
            <person name="Albertini E."/>
            <person name="Caccamo M."/>
            <person name="Echenique V."/>
        </authorList>
    </citation>
    <scope>NUCLEOTIDE SEQUENCE [LARGE SCALE GENOMIC DNA]</scope>
    <source>
        <strain evidence="3">cv. Victoria</strain>
        <tissue evidence="2">Leaf</tissue>
    </source>
</reference>
<comment type="caution">
    <text evidence="2">The sequence shown here is derived from an EMBL/GenBank/DDBJ whole genome shotgun (WGS) entry which is preliminary data.</text>
</comment>
<keyword evidence="3" id="KW-1185">Reference proteome</keyword>
<name>A0A5J9SN23_9POAL</name>
<protein>
    <submittedName>
        <fullName evidence="2">Uncharacterized protein</fullName>
    </submittedName>
</protein>
<dbReference type="Gramene" id="TVU00360">
    <property type="protein sequence ID" value="TVU00360"/>
    <property type="gene ID" value="EJB05_54221"/>
</dbReference>
<accession>A0A5J9SN23</accession>
<organism evidence="2 3">
    <name type="scientific">Eragrostis curvula</name>
    <name type="common">weeping love grass</name>
    <dbReference type="NCBI Taxonomy" id="38414"/>
    <lineage>
        <taxon>Eukaryota</taxon>
        <taxon>Viridiplantae</taxon>
        <taxon>Streptophyta</taxon>
        <taxon>Embryophyta</taxon>
        <taxon>Tracheophyta</taxon>
        <taxon>Spermatophyta</taxon>
        <taxon>Magnoliopsida</taxon>
        <taxon>Liliopsida</taxon>
        <taxon>Poales</taxon>
        <taxon>Poaceae</taxon>
        <taxon>PACMAD clade</taxon>
        <taxon>Chloridoideae</taxon>
        <taxon>Eragrostideae</taxon>
        <taxon>Eragrostidinae</taxon>
        <taxon>Eragrostis</taxon>
    </lineage>
</organism>
<proteinExistence type="predicted"/>
<feature type="non-terminal residue" evidence="2">
    <location>
        <position position="1"/>
    </location>
</feature>
<dbReference type="Proteomes" id="UP000324897">
    <property type="component" value="Unassembled WGS sequence"/>
</dbReference>
<evidence type="ECO:0000313" key="2">
    <source>
        <dbReference type="EMBL" id="TVU00360.1"/>
    </source>
</evidence>